<dbReference type="AlphaFoldDB" id="A0A8D3Y249"/>
<evidence type="ECO:0000259" key="9">
    <source>
        <dbReference type="Pfam" id="PF16733"/>
    </source>
</evidence>
<dbReference type="EMBL" id="FNHO01000005">
    <property type="protein sequence ID" value="SDM49422.1"/>
    <property type="molecule type" value="Genomic_DNA"/>
</dbReference>
<keyword evidence="4" id="KW-0378">Hydrolase</keyword>
<feature type="transmembrane region" description="Helical" evidence="7">
    <location>
        <begin position="77"/>
        <end position="100"/>
    </location>
</feature>
<evidence type="ECO:0000313" key="12">
    <source>
        <dbReference type="Proteomes" id="UP000031271"/>
    </source>
</evidence>
<dbReference type="InterPro" id="IPR035952">
    <property type="entry name" value="Rhomboid-like_sf"/>
</dbReference>
<dbReference type="InterPro" id="IPR022764">
    <property type="entry name" value="Peptidase_S54_rhomboid_dom"/>
</dbReference>
<evidence type="ECO:0000313" key="13">
    <source>
        <dbReference type="Proteomes" id="UP000182276"/>
    </source>
</evidence>
<dbReference type="Pfam" id="PF16733">
    <property type="entry name" value="NRho"/>
    <property type="match status" value="1"/>
</dbReference>
<name>A0A8D3Y249_9GAMM</name>
<feature type="domain" description="Peptidase S54 rhomboid" evidence="8">
    <location>
        <begin position="134"/>
        <end position="275"/>
    </location>
</feature>
<reference evidence="12" key="1">
    <citation type="submission" date="2014-03" db="EMBL/GenBank/DDBJ databases">
        <title>Complete genome of Pseudomonas balearica DSM 6083T, a sewage water isolate from an enrichment with 2-methylnaphthalene.</title>
        <authorList>
            <person name="Salva-Serra F."/>
            <person name="Jaen-Luchoro D."/>
            <person name="Busquets A."/>
            <person name="Pena A."/>
            <person name="Gomila M."/>
            <person name="Bosch R."/>
            <person name="Nogales B."/>
            <person name="Garcia-Valdes E."/>
            <person name="Lalucat J."/>
            <person name="Bennasar A."/>
        </authorList>
    </citation>
    <scope>NUCLEOTIDE SEQUENCE [LARGE SCALE GENOMIC DNA]</scope>
    <source>
        <strain evidence="12">DSM 6083</strain>
    </source>
</reference>
<gene>
    <name evidence="10" type="ORF">CL52_11490</name>
    <name evidence="11" type="ORF">SAMN05660875_105211</name>
</gene>
<dbReference type="Proteomes" id="UP000031271">
    <property type="component" value="Chromosome"/>
</dbReference>
<evidence type="ECO:0000256" key="5">
    <source>
        <dbReference type="ARBA" id="ARBA00022989"/>
    </source>
</evidence>
<dbReference type="InterPro" id="IPR031976">
    <property type="entry name" value="NRho"/>
</dbReference>
<evidence type="ECO:0000256" key="1">
    <source>
        <dbReference type="ARBA" id="ARBA00004141"/>
    </source>
</evidence>
<keyword evidence="6 7" id="KW-0472">Membrane</keyword>
<feature type="transmembrane region" description="Helical" evidence="7">
    <location>
        <begin position="198"/>
        <end position="219"/>
    </location>
</feature>
<evidence type="ECO:0000256" key="4">
    <source>
        <dbReference type="ARBA" id="ARBA00022801"/>
    </source>
</evidence>
<dbReference type="PANTHER" id="PTHR43731">
    <property type="entry name" value="RHOMBOID PROTEASE"/>
    <property type="match status" value="1"/>
</dbReference>
<keyword evidence="5 7" id="KW-1133">Transmembrane helix</keyword>
<protein>
    <submittedName>
        <fullName evidence="11">GlpG protein</fullName>
    </submittedName>
    <submittedName>
        <fullName evidence="10">Peptidase S54</fullName>
    </submittedName>
</protein>
<dbReference type="KEGG" id="pbm:CL52_11490"/>
<organism evidence="10 12">
    <name type="scientific">Stutzerimonas balearica DSM 6083</name>
    <dbReference type="NCBI Taxonomy" id="1123016"/>
    <lineage>
        <taxon>Bacteria</taxon>
        <taxon>Pseudomonadati</taxon>
        <taxon>Pseudomonadota</taxon>
        <taxon>Gammaproteobacteria</taxon>
        <taxon>Pseudomonadales</taxon>
        <taxon>Pseudomonadaceae</taxon>
        <taxon>Stutzerimonas</taxon>
    </lineage>
</organism>
<keyword evidence="13" id="KW-1185">Reference proteome</keyword>
<reference evidence="11 13" key="2">
    <citation type="submission" date="2016-10" db="EMBL/GenBank/DDBJ databases">
        <authorList>
            <person name="Varghese N."/>
            <person name="Submissions S."/>
        </authorList>
    </citation>
    <scope>NUCLEOTIDE SEQUENCE [LARGE SCALE GENOMIC DNA]</scope>
    <source>
        <strain evidence="11 13">DSM 6083</strain>
    </source>
</reference>
<feature type="domain" description="Rhomboid protease N-terminal" evidence="9">
    <location>
        <begin position="2"/>
        <end position="63"/>
    </location>
</feature>
<proteinExistence type="inferred from homology"/>
<evidence type="ECO:0000313" key="10">
    <source>
        <dbReference type="EMBL" id="AJE15627.1"/>
    </source>
</evidence>
<dbReference type="Gene3D" id="3.30.70.2080">
    <property type="match status" value="1"/>
</dbReference>
<dbReference type="RefSeq" id="WP_043220669.1">
    <property type="nucleotide sequence ID" value="NZ_CP007511.1"/>
</dbReference>
<feature type="transmembrane region" description="Helical" evidence="7">
    <location>
        <begin position="260"/>
        <end position="280"/>
    </location>
</feature>
<dbReference type="InterPro" id="IPR038244">
    <property type="entry name" value="NRho_sf"/>
</dbReference>
<dbReference type="GeneID" id="77260527"/>
<evidence type="ECO:0000256" key="6">
    <source>
        <dbReference type="ARBA" id="ARBA00023136"/>
    </source>
</evidence>
<feature type="transmembrane region" description="Helical" evidence="7">
    <location>
        <begin position="172"/>
        <end position="192"/>
    </location>
</feature>
<feature type="transmembrane region" description="Helical" evidence="7">
    <location>
        <begin position="136"/>
        <end position="160"/>
    </location>
</feature>
<dbReference type="GO" id="GO:0004252">
    <property type="term" value="F:serine-type endopeptidase activity"/>
    <property type="evidence" value="ECO:0007669"/>
    <property type="project" value="InterPro"/>
</dbReference>
<dbReference type="PANTHER" id="PTHR43731:SF14">
    <property type="entry name" value="PRESENILIN-ASSOCIATED RHOMBOID-LIKE PROTEIN, MITOCHONDRIAL"/>
    <property type="match status" value="1"/>
</dbReference>
<dbReference type="EMBL" id="CP007511">
    <property type="protein sequence ID" value="AJE15627.1"/>
    <property type="molecule type" value="Genomic_DNA"/>
</dbReference>
<keyword evidence="3 7" id="KW-0812">Transmembrane</keyword>
<sequence>MAVEALRLPLSQDLSGFVALLRRLGVPFRVSEEAGEQVLRVPADLVEQVRDLYQRYPQGDEAAPDPRQAAKGGFLRALRACPLTAAVLVLTLMAAALTQLGENFAVIRWLNFVDFRIDGDYIYFATLPQMIDAGQWWRLLTPMLVHFGILHLAMNGMWYWELGRRIESRQGGLMLLGLTLLFALVSNLAQYLFGGPGIFGGLSGVLYGLLGHCWLFQMLAPNAAYRLPPGVVVLMLVWLVICLTGVVEVLSFGALAIANAAHVGGLVSGCLTGVLGGWLARRSVRSER</sequence>
<reference evidence="10 12" key="3">
    <citation type="journal article" name="Genome Announc.">
        <title>Complete Genome Sequence of Pseudomonas balearica DSM 6083T.</title>
        <authorList>
            <person name="Bennasar-Figueras A."/>
            <person name="Salva-Serra F."/>
            <person name="Jaen-Luchoro D."/>
            <person name="Segui C."/>
            <person name="Aliaga F."/>
            <person name="Busquets A."/>
            <person name="Gomila M."/>
            <person name="Moore E.R."/>
            <person name="Lalucat J."/>
        </authorList>
    </citation>
    <scope>NUCLEOTIDE SEQUENCE [LARGE SCALE GENOMIC DNA]</scope>
    <source>
        <strain evidence="12">DSM 6083</strain>
        <strain evidence="10">DSM6083</strain>
    </source>
</reference>
<dbReference type="SUPFAM" id="SSF144091">
    <property type="entry name" value="Rhomboid-like"/>
    <property type="match status" value="1"/>
</dbReference>
<feature type="transmembrane region" description="Helical" evidence="7">
    <location>
        <begin position="231"/>
        <end position="254"/>
    </location>
</feature>
<dbReference type="Proteomes" id="UP000182276">
    <property type="component" value="Unassembled WGS sequence"/>
</dbReference>
<comment type="subcellular location">
    <subcellularLocation>
        <location evidence="1">Membrane</location>
        <topology evidence="1">Multi-pass membrane protein</topology>
    </subcellularLocation>
</comment>
<evidence type="ECO:0000256" key="7">
    <source>
        <dbReference type="SAM" id="Phobius"/>
    </source>
</evidence>
<dbReference type="InterPro" id="IPR050925">
    <property type="entry name" value="Rhomboid_protease_S54"/>
</dbReference>
<evidence type="ECO:0000313" key="11">
    <source>
        <dbReference type="EMBL" id="SDM49422.1"/>
    </source>
</evidence>
<dbReference type="GO" id="GO:0016020">
    <property type="term" value="C:membrane"/>
    <property type="evidence" value="ECO:0007669"/>
    <property type="project" value="UniProtKB-SubCell"/>
</dbReference>
<evidence type="ECO:0000256" key="3">
    <source>
        <dbReference type="ARBA" id="ARBA00022692"/>
    </source>
</evidence>
<dbReference type="Pfam" id="PF01694">
    <property type="entry name" value="Rhomboid"/>
    <property type="match status" value="1"/>
</dbReference>
<evidence type="ECO:0000256" key="2">
    <source>
        <dbReference type="ARBA" id="ARBA00009045"/>
    </source>
</evidence>
<accession>A0A8D3Y249</accession>
<dbReference type="Gene3D" id="1.20.1540.10">
    <property type="entry name" value="Rhomboid-like"/>
    <property type="match status" value="1"/>
</dbReference>
<comment type="similarity">
    <text evidence="2">Belongs to the peptidase S54 family.</text>
</comment>
<evidence type="ECO:0000259" key="8">
    <source>
        <dbReference type="Pfam" id="PF01694"/>
    </source>
</evidence>